<dbReference type="InterPro" id="IPR016186">
    <property type="entry name" value="C-type_lectin-like/link_sf"/>
</dbReference>
<feature type="non-terminal residue" evidence="3">
    <location>
        <position position="269"/>
    </location>
</feature>
<dbReference type="SMART" id="SM00034">
    <property type="entry name" value="CLECT"/>
    <property type="match status" value="1"/>
</dbReference>
<evidence type="ECO:0000259" key="2">
    <source>
        <dbReference type="PROSITE" id="PS50041"/>
    </source>
</evidence>
<dbReference type="Gene3D" id="3.10.100.10">
    <property type="entry name" value="Mannose-Binding Protein A, subunit A"/>
    <property type="match status" value="1"/>
</dbReference>
<evidence type="ECO:0000313" key="4">
    <source>
        <dbReference type="Proteomes" id="UP000747542"/>
    </source>
</evidence>
<evidence type="ECO:0000313" key="3">
    <source>
        <dbReference type="EMBL" id="KAG7158981.1"/>
    </source>
</evidence>
<dbReference type="PANTHER" id="PTHR22801">
    <property type="entry name" value="LITHOSTATHINE"/>
    <property type="match status" value="1"/>
</dbReference>
<dbReference type="InterPro" id="IPR050801">
    <property type="entry name" value="Ca-Dep_Lectins_ImmuneDev"/>
</dbReference>
<dbReference type="CDD" id="cd00037">
    <property type="entry name" value="CLECT"/>
    <property type="match status" value="1"/>
</dbReference>
<evidence type="ECO:0000256" key="1">
    <source>
        <dbReference type="ARBA" id="ARBA00023157"/>
    </source>
</evidence>
<dbReference type="Pfam" id="PF00059">
    <property type="entry name" value="Lectin_C"/>
    <property type="match status" value="1"/>
</dbReference>
<name>A0A8J5JMS2_HOMAM</name>
<dbReference type="PANTHER" id="PTHR22801:SF63">
    <property type="entry name" value="C-TYPE LECTIN DOMAIN-CONTAINING PROTEIN"/>
    <property type="match status" value="1"/>
</dbReference>
<dbReference type="PROSITE" id="PS50041">
    <property type="entry name" value="C_TYPE_LECTIN_2"/>
    <property type="match status" value="1"/>
</dbReference>
<dbReference type="InterPro" id="IPR018378">
    <property type="entry name" value="C-type_lectin_CS"/>
</dbReference>
<comment type="caution">
    <text evidence="3">The sequence shown here is derived from an EMBL/GenBank/DDBJ whole genome shotgun (WGS) entry which is preliminary data.</text>
</comment>
<dbReference type="EMBL" id="JAHLQT010034244">
    <property type="protein sequence ID" value="KAG7158981.1"/>
    <property type="molecule type" value="Genomic_DNA"/>
</dbReference>
<dbReference type="AlphaFoldDB" id="A0A8J5JMS2"/>
<keyword evidence="1" id="KW-1015">Disulfide bond</keyword>
<sequence length="269" mass="30128">KETAYSEVMVRVVGLLPVVVVVGWWCSGDGADAQDNQVDELPTATESEMRAAVVINQMVIENMGQDAEFGGSVQVAALAQAMTQTFMKLQEVTDLMTQTFTILRGETEALFRRQPPQSGRAYINTAVQQDGFGAMQECPVPFFRLNSECFYVHAWFDLGWMAATNFCQRLGGDLAEPENIEVLVAALHQRQEVKKNFWLGASDLNIEHRWVWTSGASVDFQITAWKSNEPNDANGNEDCLLLVTDEYPFLNDVNCETKQPFICEQLLEI</sequence>
<organism evidence="3 4">
    <name type="scientific">Homarus americanus</name>
    <name type="common">American lobster</name>
    <dbReference type="NCBI Taxonomy" id="6706"/>
    <lineage>
        <taxon>Eukaryota</taxon>
        <taxon>Metazoa</taxon>
        <taxon>Ecdysozoa</taxon>
        <taxon>Arthropoda</taxon>
        <taxon>Crustacea</taxon>
        <taxon>Multicrustacea</taxon>
        <taxon>Malacostraca</taxon>
        <taxon>Eumalacostraca</taxon>
        <taxon>Eucarida</taxon>
        <taxon>Decapoda</taxon>
        <taxon>Pleocyemata</taxon>
        <taxon>Astacidea</taxon>
        <taxon>Nephropoidea</taxon>
        <taxon>Nephropidae</taxon>
        <taxon>Homarus</taxon>
    </lineage>
</organism>
<keyword evidence="4" id="KW-1185">Reference proteome</keyword>
<feature type="domain" description="C-type lectin" evidence="2">
    <location>
        <begin position="145"/>
        <end position="264"/>
    </location>
</feature>
<dbReference type="InterPro" id="IPR016187">
    <property type="entry name" value="CTDL_fold"/>
</dbReference>
<reference evidence="3" key="1">
    <citation type="journal article" date="2021" name="Sci. Adv.">
        <title>The American lobster genome reveals insights on longevity, neural, and immune adaptations.</title>
        <authorList>
            <person name="Polinski J.M."/>
            <person name="Zimin A.V."/>
            <person name="Clark K.F."/>
            <person name="Kohn A.B."/>
            <person name="Sadowski N."/>
            <person name="Timp W."/>
            <person name="Ptitsyn A."/>
            <person name="Khanna P."/>
            <person name="Romanova D.Y."/>
            <person name="Williams P."/>
            <person name="Greenwood S.J."/>
            <person name="Moroz L.L."/>
            <person name="Walt D.R."/>
            <person name="Bodnar A.G."/>
        </authorList>
    </citation>
    <scope>NUCLEOTIDE SEQUENCE</scope>
    <source>
        <strain evidence="3">GMGI-L3</strain>
    </source>
</reference>
<gene>
    <name evidence="3" type="primary">Plc-L1</name>
    <name evidence="3" type="ORF">Hamer_G006373</name>
</gene>
<accession>A0A8J5JMS2</accession>
<dbReference type="InterPro" id="IPR001304">
    <property type="entry name" value="C-type_lectin-like"/>
</dbReference>
<dbReference type="PROSITE" id="PS00615">
    <property type="entry name" value="C_TYPE_LECTIN_1"/>
    <property type="match status" value="1"/>
</dbReference>
<protein>
    <submittedName>
        <fullName evidence="3">Perlucin-like 1</fullName>
    </submittedName>
</protein>
<proteinExistence type="predicted"/>
<dbReference type="Proteomes" id="UP000747542">
    <property type="component" value="Unassembled WGS sequence"/>
</dbReference>
<dbReference type="SUPFAM" id="SSF56436">
    <property type="entry name" value="C-type lectin-like"/>
    <property type="match status" value="1"/>
</dbReference>